<reference evidence="2 4" key="1">
    <citation type="submission" date="2015-11" db="EMBL/GenBank/DDBJ databases">
        <title>Complete Genome Sequence of Kocuria flava strain HO-9041.</title>
        <authorList>
            <person name="Zhou M."/>
            <person name="Dai J."/>
        </authorList>
    </citation>
    <scope>NUCLEOTIDE SEQUENCE [LARGE SCALE GENOMIC DNA]</scope>
    <source>
        <strain evidence="2 4">HO-9041</strain>
    </source>
</reference>
<dbReference type="Pfam" id="PF14028">
    <property type="entry name" value="Lant_dehydr_C"/>
    <property type="match status" value="1"/>
</dbReference>
<accession>A0A0U3H9J8</accession>
<proteinExistence type="predicted"/>
<name>A0A0U3H9J8_9MICC</name>
<dbReference type="InterPro" id="IPR023809">
    <property type="entry name" value="Thiopep_bacteriocin_synth_dom"/>
</dbReference>
<keyword evidence="5" id="KW-1185">Reference proteome</keyword>
<dbReference type="STRING" id="446860.AS188_07490"/>
<feature type="domain" description="Thiopeptide-type bacteriocin biosynthesis" evidence="1">
    <location>
        <begin position="14"/>
        <end position="288"/>
    </location>
</feature>
<dbReference type="Proteomes" id="UP000321155">
    <property type="component" value="Unassembled WGS sequence"/>
</dbReference>
<dbReference type="EMBL" id="CP013254">
    <property type="protein sequence ID" value="ALU39621.1"/>
    <property type="molecule type" value="Genomic_DNA"/>
</dbReference>
<dbReference type="AlphaFoldDB" id="A0A0U3H9J8"/>
<dbReference type="EMBL" id="BJZR01000028">
    <property type="protein sequence ID" value="GEO91994.1"/>
    <property type="molecule type" value="Genomic_DNA"/>
</dbReference>
<evidence type="ECO:0000313" key="3">
    <source>
        <dbReference type="EMBL" id="GEO91994.1"/>
    </source>
</evidence>
<evidence type="ECO:0000259" key="1">
    <source>
        <dbReference type="Pfam" id="PF14028"/>
    </source>
</evidence>
<evidence type="ECO:0000313" key="2">
    <source>
        <dbReference type="EMBL" id="ALU39621.1"/>
    </source>
</evidence>
<dbReference type="RefSeq" id="WP_058858332.1">
    <property type="nucleotide sequence ID" value="NZ_BJZR01000028.1"/>
</dbReference>
<evidence type="ECO:0000313" key="5">
    <source>
        <dbReference type="Proteomes" id="UP000321155"/>
    </source>
</evidence>
<dbReference type="OrthoDB" id="3607295at2"/>
<organism evidence="2 4">
    <name type="scientific">Kocuria flava</name>
    <dbReference type="NCBI Taxonomy" id="446860"/>
    <lineage>
        <taxon>Bacteria</taxon>
        <taxon>Bacillati</taxon>
        <taxon>Actinomycetota</taxon>
        <taxon>Actinomycetes</taxon>
        <taxon>Micrococcales</taxon>
        <taxon>Micrococcaceae</taxon>
        <taxon>Kocuria</taxon>
    </lineage>
</organism>
<evidence type="ECO:0000313" key="4">
    <source>
        <dbReference type="Proteomes" id="UP000057181"/>
    </source>
</evidence>
<dbReference type="KEGG" id="kfv:AS188_07490"/>
<sequence>MSHHPTSPAREHAWLSLHLRCDGDTDAFLRTVLLDTAEELVAGVPGAAWFYLRYWEGGPHVRLRLLLPPAAHAAARRTVRERAGAWLSGNDPGYDDPGTHYDRIAGQLAAREGQDRPVLAWQPHGRVWEQAYEPETGKYGAGTSLHAYERHFQDSSVLAARALRRHPGPTQVLSLAAALVLTGWTSPGLGPGLQPREELVGRWDSSRPLDRRSAPQARPGLLAGLLERARAGTDPWSGSWRASLARLWDDLAAAGVPPAQRRTGIDICHHLVCNRLGLTLEQELAVRRSSWEALDPASAPHLERVP</sequence>
<gene>
    <name evidence="2" type="ORF">AS188_07490</name>
    <name evidence="3" type="ORF">KFL01_13000</name>
</gene>
<reference evidence="3 5" key="2">
    <citation type="submission" date="2019-07" db="EMBL/GenBank/DDBJ databases">
        <title>Whole genome shotgun sequence of Kocuria flava NBRC 107626.</title>
        <authorList>
            <person name="Hosoyama A."/>
            <person name="Uohara A."/>
            <person name="Ohji S."/>
            <person name="Ichikawa N."/>
        </authorList>
    </citation>
    <scope>NUCLEOTIDE SEQUENCE [LARGE SCALE GENOMIC DNA]</scope>
    <source>
        <strain evidence="3 5">NBRC 107626</strain>
    </source>
</reference>
<protein>
    <recommendedName>
        <fullName evidence="1">Thiopeptide-type bacteriocin biosynthesis domain-containing protein</fullName>
    </recommendedName>
</protein>
<dbReference type="Proteomes" id="UP000057181">
    <property type="component" value="Chromosome"/>
</dbReference>